<accession>A0A4Z0A4W4</accession>
<protein>
    <submittedName>
        <fullName evidence="2">Uncharacterized protein</fullName>
    </submittedName>
</protein>
<sequence>MQHSPSALQTCISFTMHPVLNNDIITQVIEELWPKEDASLGLKHHFFSEDPSGGRAAVLALVRSSKRFLEPGLDALWRNLPSVFPLLYVLRRGEDSVGSSSEDSELEDIINYMVPTRKHSSSNWARFNYYASRVRGLQVSGGGAIVTDFLLALSANTDRTPISLDVERLMWDHNPGHIFPYITLFYGPALKRLTVTPVSLEIPLREQLMARRRRRLDQIAEQVLMSPKLSDDWPYYRGWVYGVFSALMATCPNFQEFSIQGANGPVAKQSAVHHRAEALTMILAIKSVPALSCAYRLSSAAVDHIAAMPGLRSLVLFIDLPIPLSPDMPFFSALDNLTLCHVSARATLAFLDHLGGRRPFKSLNIAFDDCACACVVNRLMASVNNSCARDTLERLCIQFCPSVRGRAVHGQDNSGHGDGSHEDNDHEDIGDSETDVVDGMLISASLQFLLEFAKMRVFSFISCAICWDDDFIASAAPAWPCLELLHLGCGPYEDDLSRVTLPGLLPLARNCPRLERLKLELDAWFKDDARAWQEKDWVHRAPWPLPSLEMQLGDAPDMAERRVARWLKTYFPNVHSVSDASVQFWLCCNLPENQDLTEEEYLERHEREEDSDDEYLIKFPSTDGSSRYSVSSHPSSRLHFVC</sequence>
<reference evidence="2 3" key="1">
    <citation type="submission" date="2019-02" db="EMBL/GenBank/DDBJ databases">
        <title>Genome sequencing of the rare red list fungi Hericium alpestre (H. flagellum).</title>
        <authorList>
            <person name="Buettner E."/>
            <person name="Kellner H."/>
        </authorList>
    </citation>
    <scope>NUCLEOTIDE SEQUENCE [LARGE SCALE GENOMIC DNA]</scope>
    <source>
        <strain evidence="2 3">DSM 108284</strain>
    </source>
</reference>
<feature type="compositionally biased region" description="Basic and acidic residues" evidence="1">
    <location>
        <begin position="418"/>
        <end position="429"/>
    </location>
</feature>
<gene>
    <name evidence="2" type="ORF">EWM64_g2710</name>
</gene>
<evidence type="ECO:0000313" key="3">
    <source>
        <dbReference type="Proteomes" id="UP000298061"/>
    </source>
</evidence>
<dbReference type="STRING" id="135208.A0A4Z0A4W4"/>
<evidence type="ECO:0000256" key="1">
    <source>
        <dbReference type="SAM" id="MobiDB-lite"/>
    </source>
</evidence>
<dbReference type="Gene3D" id="3.80.10.10">
    <property type="entry name" value="Ribonuclease Inhibitor"/>
    <property type="match status" value="1"/>
</dbReference>
<keyword evidence="3" id="KW-1185">Reference proteome</keyword>
<dbReference type="OrthoDB" id="3255541at2759"/>
<proteinExistence type="predicted"/>
<dbReference type="EMBL" id="SFCI01000227">
    <property type="protein sequence ID" value="TFY81301.1"/>
    <property type="molecule type" value="Genomic_DNA"/>
</dbReference>
<comment type="caution">
    <text evidence="2">The sequence shown here is derived from an EMBL/GenBank/DDBJ whole genome shotgun (WGS) entry which is preliminary data.</text>
</comment>
<organism evidence="2 3">
    <name type="scientific">Hericium alpestre</name>
    <dbReference type="NCBI Taxonomy" id="135208"/>
    <lineage>
        <taxon>Eukaryota</taxon>
        <taxon>Fungi</taxon>
        <taxon>Dikarya</taxon>
        <taxon>Basidiomycota</taxon>
        <taxon>Agaricomycotina</taxon>
        <taxon>Agaricomycetes</taxon>
        <taxon>Russulales</taxon>
        <taxon>Hericiaceae</taxon>
        <taxon>Hericium</taxon>
    </lineage>
</organism>
<dbReference type="AlphaFoldDB" id="A0A4Z0A4W4"/>
<feature type="region of interest" description="Disordered" evidence="1">
    <location>
        <begin position="408"/>
        <end position="430"/>
    </location>
</feature>
<name>A0A4Z0A4W4_9AGAM</name>
<dbReference type="Proteomes" id="UP000298061">
    <property type="component" value="Unassembled WGS sequence"/>
</dbReference>
<evidence type="ECO:0000313" key="2">
    <source>
        <dbReference type="EMBL" id="TFY81301.1"/>
    </source>
</evidence>
<dbReference type="InterPro" id="IPR032675">
    <property type="entry name" value="LRR_dom_sf"/>
</dbReference>